<dbReference type="OrthoDB" id="528553at2"/>
<evidence type="ECO:0000313" key="5">
    <source>
        <dbReference type="Proteomes" id="UP000248924"/>
    </source>
</evidence>
<feature type="region of interest" description="Disordered" evidence="2">
    <location>
        <begin position="133"/>
        <end position="155"/>
    </location>
</feature>
<protein>
    <recommendedName>
        <fullName evidence="3">Nitrile hydratase alpha/Thiocyanate hydrolase gamma domain-containing protein</fullName>
    </recommendedName>
</protein>
<evidence type="ECO:0000256" key="1">
    <source>
        <dbReference type="ARBA" id="ARBA00022723"/>
    </source>
</evidence>
<gene>
    <name evidence="4" type="ORF">C1I95_20875</name>
</gene>
<feature type="domain" description="Nitrile hydratase alpha/Thiocyanate hydrolase gamma" evidence="3">
    <location>
        <begin position="44"/>
        <end position="97"/>
    </location>
</feature>
<sequence length="155" mass="17662">MQPDPSKLSDDAHRQLRDWRVTLWELDRRYEDKGLLALAAMSLADEEIRARLIRDPQSVMAELGITLQLPEHTTVRFVENTQDTLTVILPARLAEREQRPAGLDVHLASRLTTLKAFLQDDFDFNAHPEGDVISNPASADHLDSHMEWGDPNTRD</sequence>
<feature type="compositionally biased region" description="Basic and acidic residues" evidence="2">
    <location>
        <begin position="140"/>
        <end position="155"/>
    </location>
</feature>
<proteinExistence type="predicted"/>
<dbReference type="InterPro" id="IPR036648">
    <property type="entry name" value="CN_Hdrase_a/SCN_Hdrase_g_sf"/>
</dbReference>
<evidence type="ECO:0000313" key="4">
    <source>
        <dbReference type="EMBL" id="PZG14829.1"/>
    </source>
</evidence>
<dbReference type="GO" id="GO:0046914">
    <property type="term" value="F:transition metal ion binding"/>
    <property type="evidence" value="ECO:0007669"/>
    <property type="project" value="InterPro"/>
</dbReference>
<dbReference type="GO" id="GO:0003824">
    <property type="term" value="F:catalytic activity"/>
    <property type="evidence" value="ECO:0007669"/>
    <property type="project" value="InterPro"/>
</dbReference>
<dbReference type="Pfam" id="PF02979">
    <property type="entry name" value="NHase_alpha"/>
    <property type="match status" value="1"/>
</dbReference>
<dbReference type="EMBL" id="POTY01000139">
    <property type="protein sequence ID" value="PZG14829.1"/>
    <property type="molecule type" value="Genomic_DNA"/>
</dbReference>
<dbReference type="Proteomes" id="UP000248924">
    <property type="component" value="Unassembled WGS sequence"/>
</dbReference>
<dbReference type="InterPro" id="IPR004232">
    <property type="entry name" value="CN_Hdrtase_a/SCN_Hdrlase_g"/>
</dbReference>
<evidence type="ECO:0000256" key="2">
    <source>
        <dbReference type="SAM" id="MobiDB-lite"/>
    </source>
</evidence>
<accession>A0A2W2ED48</accession>
<dbReference type="Gene3D" id="3.90.330.10">
    <property type="entry name" value="Nitrile hydratase alpha /Thiocyanate hydrolase gamma"/>
    <property type="match status" value="1"/>
</dbReference>
<comment type="caution">
    <text evidence="4">The sequence shown here is derived from an EMBL/GenBank/DDBJ whole genome shotgun (WGS) entry which is preliminary data.</text>
</comment>
<keyword evidence="5" id="KW-1185">Reference proteome</keyword>
<dbReference type="RefSeq" id="WP_111215688.1">
    <property type="nucleotide sequence ID" value="NZ_POTY01000139.1"/>
</dbReference>
<organism evidence="4 5">
    <name type="scientific">Micromonospora craterilacus</name>
    <dbReference type="NCBI Taxonomy" id="1655439"/>
    <lineage>
        <taxon>Bacteria</taxon>
        <taxon>Bacillati</taxon>
        <taxon>Actinomycetota</taxon>
        <taxon>Actinomycetes</taxon>
        <taxon>Micromonosporales</taxon>
        <taxon>Micromonosporaceae</taxon>
        <taxon>Micromonospora</taxon>
    </lineage>
</organism>
<dbReference type="AlphaFoldDB" id="A0A2W2ED48"/>
<name>A0A2W2ED48_9ACTN</name>
<keyword evidence="1" id="KW-0479">Metal-binding</keyword>
<reference evidence="4 5" key="1">
    <citation type="submission" date="2018-01" db="EMBL/GenBank/DDBJ databases">
        <title>Draft genome sequence of Jishengella sp. NA12.</title>
        <authorList>
            <person name="Sahin N."/>
            <person name="Ay H."/>
            <person name="Saygin H."/>
        </authorList>
    </citation>
    <scope>NUCLEOTIDE SEQUENCE [LARGE SCALE GENOMIC DNA]</scope>
    <source>
        <strain evidence="4 5">NA12</strain>
    </source>
</reference>
<dbReference type="SUPFAM" id="SSF56209">
    <property type="entry name" value="Nitrile hydratase alpha chain"/>
    <property type="match status" value="1"/>
</dbReference>
<evidence type="ECO:0000259" key="3">
    <source>
        <dbReference type="Pfam" id="PF02979"/>
    </source>
</evidence>